<dbReference type="Gene3D" id="2.60.40.10">
    <property type="entry name" value="Immunoglobulins"/>
    <property type="match status" value="1"/>
</dbReference>
<accession>A0A0B6YX24</accession>
<sequence length="94" mass="10144">RRIICKTEQSNFVLSDQIKVIIGHGTGNQVMTESSEKFHFVKPSILDIYPVVGPYAGGTMVTLTGESLDAGSNMSVFIGYKYPCTNPQSVNASA</sequence>
<dbReference type="InterPro" id="IPR014756">
    <property type="entry name" value="Ig_E-set"/>
</dbReference>
<feature type="non-terminal residue" evidence="2">
    <location>
        <position position="1"/>
    </location>
</feature>
<feature type="non-terminal residue" evidence="2">
    <location>
        <position position="94"/>
    </location>
</feature>
<dbReference type="AlphaFoldDB" id="A0A0B6YX24"/>
<dbReference type="PANTHER" id="PTHR22625:SF70">
    <property type="entry name" value="PLEXIN A, ISOFORM A"/>
    <property type="match status" value="1"/>
</dbReference>
<reference evidence="2" key="1">
    <citation type="submission" date="2014-12" db="EMBL/GenBank/DDBJ databases">
        <title>Insight into the proteome of Arion vulgaris.</title>
        <authorList>
            <person name="Aradska J."/>
            <person name="Bulat T."/>
            <person name="Smidak R."/>
            <person name="Sarate P."/>
            <person name="Gangsoo J."/>
            <person name="Sialana F."/>
            <person name="Bilban M."/>
            <person name="Lubec G."/>
        </authorList>
    </citation>
    <scope>NUCLEOTIDE SEQUENCE</scope>
    <source>
        <tissue evidence="2">Skin</tissue>
    </source>
</reference>
<dbReference type="SUPFAM" id="SSF81296">
    <property type="entry name" value="E set domains"/>
    <property type="match status" value="1"/>
</dbReference>
<gene>
    <name evidence="2" type="primary">ORF38947</name>
</gene>
<evidence type="ECO:0000313" key="2">
    <source>
        <dbReference type="EMBL" id="CEK60276.1"/>
    </source>
</evidence>
<dbReference type="GO" id="GO:0017154">
    <property type="term" value="F:semaphorin receptor activity"/>
    <property type="evidence" value="ECO:0007669"/>
    <property type="project" value="InterPro"/>
</dbReference>
<dbReference type="EMBL" id="HACG01013411">
    <property type="protein sequence ID" value="CEK60276.1"/>
    <property type="molecule type" value="Transcribed_RNA"/>
</dbReference>
<feature type="domain" description="IPT/TIG" evidence="1">
    <location>
        <begin position="43"/>
        <end position="91"/>
    </location>
</feature>
<dbReference type="InterPro" id="IPR031148">
    <property type="entry name" value="Plexin"/>
</dbReference>
<proteinExistence type="predicted"/>
<evidence type="ECO:0000259" key="1">
    <source>
        <dbReference type="Pfam" id="PF01833"/>
    </source>
</evidence>
<name>A0A0B6YX24_9EUPU</name>
<dbReference type="GO" id="GO:0030334">
    <property type="term" value="P:regulation of cell migration"/>
    <property type="evidence" value="ECO:0007669"/>
    <property type="project" value="TreeGrafter"/>
</dbReference>
<organism evidence="2">
    <name type="scientific">Arion vulgaris</name>
    <dbReference type="NCBI Taxonomy" id="1028688"/>
    <lineage>
        <taxon>Eukaryota</taxon>
        <taxon>Metazoa</taxon>
        <taxon>Spiralia</taxon>
        <taxon>Lophotrochozoa</taxon>
        <taxon>Mollusca</taxon>
        <taxon>Gastropoda</taxon>
        <taxon>Heterobranchia</taxon>
        <taxon>Euthyneura</taxon>
        <taxon>Panpulmonata</taxon>
        <taxon>Eupulmonata</taxon>
        <taxon>Stylommatophora</taxon>
        <taxon>Helicina</taxon>
        <taxon>Arionoidea</taxon>
        <taxon>Arionidae</taxon>
        <taxon>Arion</taxon>
    </lineage>
</organism>
<dbReference type="GO" id="GO:0002116">
    <property type="term" value="C:semaphorin receptor complex"/>
    <property type="evidence" value="ECO:0007669"/>
    <property type="project" value="TreeGrafter"/>
</dbReference>
<dbReference type="PANTHER" id="PTHR22625">
    <property type="entry name" value="PLEXIN"/>
    <property type="match status" value="1"/>
</dbReference>
<dbReference type="Pfam" id="PF01833">
    <property type="entry name" value="TIG"/>
    <property type="match status" value="1"/>
</dbReference>
<dbReference type="InterPro" id="IPR002909">
    <property type="entry name" value="IPT_dom"/>
</dbReference>
<dbReference type="GO" id="GO:0005886">
    <property type="term" value="C:plasma membrane"/>
    <property type="evidence" value="ECO:0007669"/>
    <property type="project" value="TreeGrafter"/>
</dbReference>
<protein>
    <recommendedName>
        <fullName evidence="1">IPT/TIG domain-containing protein</fullName>
    </recommendedName>
</protein>
<dbReference type="InterPro" id="IPR013783">
    <property type="entry name" value="Ig-like_fold"/>
</dbReference>